<feature type="transmembrane region" description="Helical" evidence="8">
    <location>
        <begin position="121"/>
        <end position="145"/>
    </location>
</feature>
<dbReference type="PANTHER" id="PTHR36838:SF3">
    <property type="entry name" value="TRANSPORTER AUXIN EFFLUX CARRIER EC FAMILY"/>
    <property type="match status" value="1"/>
</dbReference>
<feature type="transmembrane region" description="Helical" evidence="8">
    <location>
        <begin position="63"/>
        <end position="85"/>
    </location>
</feature>
<evidence type="ECO:0000256" key="8">
    <source>
        <dbReference type="SAM" id="Phobius"/>
    </source>
</evidence>
<keyword evidence="4" id="KW-1003">Cell membrane</keyword>
<comment type="caution">
    <text evidence="9">The sequence shown here is derived from an EMBL/GenBank/DDBJ whole genome shotgun (WGS) entry which is preliminary data.</text>
</comment>
<evidence type="ECO:0000256" key="1">
    <source>
        <dbReference type="ARBA" id="ARBA00004651"/>
    </source>
</evidence>
<keyword evidence="6 8" id="KW-1133">Transmembrane helix</keyword>
<dbReference type="AlphaFoldDB" id="A0A437Q9R3"/>
<dbReference type="InterPro" id="IPR004776">
    <property type="entry name" value="Mem_transp_PIN-like"/>
</dbReference>
<feature type="transmembrane region" description="Helical" evidence="8">
    <location>
        <begin position="256"/>
        <end position="277"/>
    </location>
</feature>
<evidence type="ECO:0000313" key="10">
    <source>
        <dbReference type="Proteomes" id="UP000282818"/>
    </source>
</evidence>
<evidence type="ECO:0000256" key="6">
    <source>
        <dbReference type="ARBA" id="ARBA00022989"/>
    </source>
</evidence>
<evidence type="ECO:0000256" key="7">
    <source>
        <dbReference type="ARBA" id="ARBA00023136"/>
    </source>
</evidence>
<reference evidence="9 10" key="1">
    <citation type="submission" date="2019-01" db="EMBL/GenBank/DDBJ databases">
        <authorList>
            <person name="Chen W.-M."/>
        </authorList>
    </citation>
    <scope>NUCLEOTIDE SEQUENCE [LARGE SCALE GENOMIC DNA]</scope>
    <source>
        <strain evidence="9 10">HPM-16</strain>
    </source>
</reference>
<dbReference type="EMBL" id="SACQ01000003">
    <property type="protein sequence ID" value="RVU31093.1"/>
    <property type="molecule type" value="Genomic_DNA"/>
</dbReference>
<dbReference type="Pfam" id="PF03547">
    <property type="entry name" value="Mem_trans"/>
    <property type="match status" value="1"/>
</dbReference>
<keyword evidence="5 8" id="KW-0812">Transmembrane</keyword>
<dbReference type="GO" id="GO:0005886">
    <property type="term" value="C:plasma membrane"/>
    <property type="evidence" value="ECO:0007669"/>
    <property type="project" value="UniProtKB-SubCell"/>
</dbReference>
<feature type="transmembrane region" description="Helical" evidence="8">
    <location>
        <begin position="289"/>
        <end position="305"/>
    </location>
</feature>
<evidence type="ECO:0000313" key="9">
    <source>
        <dbReference type="EMBL" id="RVU31093.1"/>
    </source>
</evidence>
<feature type="transmembrane region" description="Helical" evidence="8">
    <location>
        <begin position="6"/>
        <end position="22"/>
    </location>
</feature>
<keyword evidence="3" id="KW-0813">Transport</keyword>
<evidence type="ECO:0000256" key="4">
    <source>
        <dbReference type="ARBA" id="ARBA00022475"/>
    </source>
</evidence>
<dbReference type="RefSeq" id="WP_127693938.1">
    <property type="nucleotide sequence ID" value="NZ_SACQ01000003.1"/>
</dbReference>
<evidence type="ECO:0000256" key="2">
    <source>
        <dbReference type="ARBA" id="ARBA00010145"/>
    </source>
</evidence>
<keyword evidence="7 8" id="KW-0472">Membrane</keyword>
<feature type="transmembrane region" description="Helical" evidence="8">
    <location>
        <begin position="166"/>
        <end position="183"/>
    </location>
</feature>
<name>A0A437Q9R3_9GAMM</name>
<dbReference type="Gene3D" id="1.20.1530.20">
    <property type="match status" value="1"/>
</dbReference>
<sequence>MPDSLLAVLPLFVVIAVGYIAKQRVFDSQFLPGINQYVYFIAVPALLFQAASQQSLASLFNPAAWIAFVLGAALTAAVALLPLMLRGQMEREGLILRGLNSIFANYAYMGIPLSFAVLGDAAYGATVSIILAGNILLIGGAQLLIEATRQSGLNLLAVWQVIDRAMLRNPIFLATVAGLSVSYQQWTLPQVALDSLALIAPSAVPVALFCLGASLQFKRTALRIGEAIWLILIKLIIHPLLTLLACLLVGVNDPIWQMTMVLLTALPTGALAHVVAMKYQVFEKETSQLVVFSTVLSLFSVPIWLDVLS</sequence>
<dbReference type="PANTHER" id="PTHR36838">
    <property type="entry name" value="AUXIN EFFLUX CARRIER FAMILY PROTEIN"/>
    <property type="match status" value="1"/>
</dbReference>
<feature type="transmembrane region" description="Helical" evidence="8">
    <location>
        <begin position="195"/>
        <end position="215"/>
    </location>
</feature>
<proteinExistence type="inferred from homology"/>
<dbReference type="GO" id="GO:0055085">
    <property type="term" value="P:transmembrane transport"/>
    <property type="evidence" value="ECO:0007669"/>
    <property type="project" value="InterPro"/>
</dbReference>
<feature type="transmembrane region" description="Helical" evidence="8">
    <location>
        <begin position="227"/>
        <end position="250"/>
    </location>
</feature>
<dbReference type="InterPro" id="IPR038770">
    <property type="entry name" value="Na+/solute_symporter_sf"/>
</dbReference>
<feature type="transmembrane region" description="Helical" evidence="8">
    <location>
        <begin position="34"/>
        <end position="51"/>
    </location>
</feature>
<gene>
    <name evidence="9" type="ORF">EOE65_08790</name>
</gene>
<comment type="similarity">
    <text evidence="2">Belongs to the auxin efflux carrier (TC 2.A.69) family.</text>
</comment>
<protein>
    <submittedName>
        <fullName evidence="9">AEC family transporter</fullName>
    </submittedName>
</protein>
<dbReference type="Proteomes" id="UP000282818">
    <property type="component" value="Unassembled WGS sequence"/>
</dbReference>
<accession>A0A437Q9R3</accession>
<feature type="transmembrane region" description="Helical" evidence="8">
    <location>
        <begin position="94"/>
        <end position="115"/>
    </location>
</feature>
<comment type="subcellular location">
    <subcellularLocation>
        <location evidence="1">Cell membrane</location>
        <topology evidence="1">Multi-pass membrane protein</topology>
    </subcellularLocation>
</comment>
<organism evidence="9 10">
    <name type="scientific">Neptunomonas marina</name>
    <dbReference type="NCBI Taxonomy" id="1815562"/>
    <lineage>
        <taxon>Bacteria</taxon>
        <taxon>Pseudomonadati</taxon>
        <taxon>Pseudomonadota</taxon>
        <taxon>Gammaproteobacteria</taxon>
        <taxon>Oceanospirillales</taxon>
        <taxon>Oceanospirillaceae</taxon>
        <taxon>Neptunomonas</taxon>
    </lineage>
</organism>
<evidence type="ECO:0000256" key="5">
    <source>
        <dbReference type="ARBA" id="ARBA00022692"/>
    </source>
</evidence>
<keyword evidence="10" id="KW-1185">Reference proteome</keyword>
<evidence type="ECO:0000256" key="3">
    <source>
        <dbReference type="ARBA" id="ARBA00022448"/>
    </source>
</evidence>